<dbReference type="InterPro" id="IPR045597">
    <property type="entry name" value="DUF6458"/>
</dbReference>
<keyword evidence="4" id="KW-1185">Reference proteome</keyword>
<dbReference type="EMBL" id="BAABAB010000006">
    <property type="protein sequence ID" value="GAA3609895.1"/>
    <property type="molecule type" value="Genomic_DNA"/>
</dbReference>
<evidence type="ECO:0000313" key="4">
    <source>
        <dbReference type="Proteomes" id="UP001501490"/>
    </source>
</evidence>
<evidence type="ECO:0000313" key="3">
    <source>
        <dbReference type="EMBL" id="GAA3609895.1"/>
    </source>
</evidence>
<feature type="transmembrane region" description="Helical" evidence="1">
    <location>
        <begin position="32"/>
        <end position="50"/>
    </location>
</feature>
<organism evidence="3 4">
    <name type="scientific">Microlunatus ginsengisoli</name>
    <dbReference type="NCBI Taxonomy" id="363863"/>
    <lineage>
        <taxon>Bacteria</taxon>
        <taxon>Bacillati</taxon>
        <taxon>Actinomycetota</taxon>
        <taxon>Actinomycetes</taxon>
        <taxon>Propionibacteriales</taxon>
        <taxon>Propionibacteriaceae</taxon>
        <taxon>Microlunatus</taxon>
    </lineage>
</organism>
<comment type="caution">
    <text evidence="3">The sequence shown here is derived from an EMBL/GenBank/DDBJ whole genome shotgun (WGS) entry which is preliminary data.</text>
</comment>
<reference evidence="4" key="1">
    <citation type="journal article" date="2019" name="Int. J. Syst. Evol. Microbiol.">
        <title>The Global Catalogue of Microorganisms (GCM) 10K type strain sequencing project: providing services to taxonomists for standard genome sequencing and annotation.</title>
        <authorList>
            <consortium name="The Broad Institute Genomics Platform"/>
            <consortium name="The Broad Institute Genome Sequencing Center for Infectious Disease"/>
            <person name="Wu L."/>
            <person name="Ma J."/>
        </authorList>
    </citation>
    <scope>NUCLEOTIDE SEQUENCE [LARGE SCALE GENOMIC DNA]</scope>
    <source>
        <strain evidence="4">JCM 16929</strain>
    </source>
</reference>
<keyword evidence="1" id="KW-1133">Transmembrane helix</keyword>
<dbReference type="RefSeq" id="WP_344801940.1">
    <property type="nucleotide sequence ID" value="NZ_BAABAB010000006.1"/>
</dbReference>
<sequence>MGIGLGVLLIVVGLILLFALNVNIPYVSDDVLGIILIVGGVLVIVLALVLNAQRRRSTHVQETHYDGPPPAA</sequence>
<dbReference type="Proteomes" id="UP001501490">
    <property type="component" value="Unassembled WGS sequence"/>
</dbReference>
<evidence type="ECO:0000256" key="1">
    <source>
        <dbReference type="SAM" id="Phobius"/>
    </source>
</evidence>
<proteinExistence type="predicted"/>
<gene>
    <name evidence="3" type="ORF">GCM10022236_09490</name>
</gene>
<feature type="transmembrane region" description="Helical" evidence="1">
    <location>
        <begin position="7"/>
        <end position="26"/>
    </location>
</feature>
<keyword evidence="1" id="KW-0812">Transmembrane</keyword>
<dbReference type="Pfam" id="PF20059">
    <property type="entry name" value="DUF6458"/>
    <property type="match status" value="1"/>
</dbReference>
<keyword evidence="1" id="KW-0472">Membrane</keyword>
<protein>
    <recommendedName>
        <fullName evidence="2">DUF6458 domain-containing protein</fullName>
    </recommendedName>
</protein>
<accession>A0ABP6ZLF6</accession>
<evidence type="ECO:0000259" key="2">
    <source>
        <dbReference type="Pfam" id="PF20059"/>
    </source>
</evidence>
<feature type="domain" description="DUF6458" evidence="2">
    <location>
        <begin position="1"/>
        <end position="67"/>
    </location>
</feature>
<name>A0ABP6ZLF6_9ACTN</name>